<proteinExistence type="predicted"/>
<keyword evidence="2" id="KW-1185">Reference proteome</keyword>
<evidence type="ECO:0000313" key="1">
    <source>
        <dbReference type="EMBL" id="SDK78289.1"/>
    </source>
</evidence>
<dbReference type="RefSeq" id="WP_092159287.1">
    <property type="nucleotide sequence ID" value="NZ_FNGA01000002.1"/>
</dbReference>
<dbReference type="EMBL" id="FNGA01000002">
    <property type="protein sequence ID" value="SDK78289.1"/>
    <property type="molecule type" value="Genomic_DNA"/>
</dbReference>
<organism evidence="1 2">
    <name type="scientific">Maridesulfovibrio ferrireducens</name>
    <dbReference type="NCBI Taxonomy" id="246191"/>
    <lineage>
        <taxon>Bacteria</taxon>
        <taxon>Pseudomonadati</taxon>
        <taxon>Thermodesulfobacteriota</taxon>
        <taxon>Desulfovibrionia</taxon>
        <taxon>Desulfovibrionales</taxon>
        <taxon>Desulfovibrionaceae</taxon>
        <taxon>Maridesulfovibrio</taxon>
    </lineage>
</organism>
<protein>
    <submittedName>
        <fullName evidence="1">Uncharacterized protein</fullName>
    </submittedName>
</protein>
<evidence type="ECO:0000313" key="2">
    <source>
        <dbReference type="Proteomes" id="UP000199053"/>
    </source>
</evidence>
<gene>
    <name evidence="1" type="ORF">SAMN05660337_1218</name>
</gene>
<dbReference type="Proteomes" id="UP000199053">
    <property type="component" value="Unassembled WGS sequence"/>
</dbReference>
<name>A0A1G9EQ76_9BACT</name>
<sequence length="1718" mass="197542">MIKGVKYNITNDQAVITITRNLISKEQSELIAILNSKKFSTIKINSTVPSATLSAADILYSLLSTKKIEKYEFTISNSKEAVPFLYYSDFYKNHLTQKQSNGKIYINKKIVNHEYIYSVIEKTGVYSCYKRNSLYLGHEYRDKDWAEYFENAISIIDNNTQITINLAKCTWTDPHPFLSLILKVKEWTHKNKEITIVLPDCHTQFAAYITQEGFLQQLISHPSERKNKTKDKNNCPIDIKSYTNSARKNKDKLSFHNQTCIPVEIILLPFNTQEITDRLISEAKNRGLEKCLASNSKTPYLANSQFIVQEFRQALAELLDNVKDHAYPQKYGTPNYGAVYARLRYGIIESPNQDINRLKNLYKKELQAKVGFQKGEIEQTGFLEVFVSDTGRAFCESLKKKNNSDCGRKNIFLQYFKKITKDKQNSARAGSPSKRGLSYIATMLGYRCGEIRIFSDGLFAGLNFNNLTSETGISTANYFPPKGAHITLRISKWKSHGTPINLNSKTWKIEKLDKENIGNSLIMKAYHANSLKEIQLPPDTPPLEEINILCIDDLAEGITESSDFEPNYTVSCDTPHRVIMWRPKKNISRRELLSRSVYLTQKYNCSNLLIADQDLSHSLMTLTVFESIKKESIGNIKNLVILSSNYCHIELNLSDIKNSCTLEINKKRNCLLKNLPELTIAHIVNALKRFDTHLLMLETATKNTSKEHIQNYWVGPVKWSSVDQKDTELKRYIDFNATLNNRICQWVYRRSLSRFLAYCSTNSRPHPTDHYIDKLVHNYSFYNNDTINNSNPENSDLKIILSSIVITGGTVNNRIMSNQKNKRNILSCVFFKSDNPREISHPDEGPYYLLCWSQDRTDYLIKTRDDEPYYRVIDSPAISPIGNKEWCLARAISPTQQSETTNSCCENQPHKNKFNYAYGNSPETPQGVGPRQVYRYWQTNGYLKFGHWQSGGHHDCIGVNVLDAVQMDSVQQVGHSWEYIESHLDRVFSNKDCKKFSKCDMLVCLSGEISQFVLKQIHRRKQFRDFELTNNLLNETRIATLSTIQGHRSATRLRINPMDLKEFTDKVDLISTSKGGKQVNILLFMPVITSIRSYLELTEAINSSSEKLIKSISSFSLLDRSRMPNSQSQESKSEPRHVQHSRLWRLDIDCLAPDSGSSEYSEDCPLCNAYEYFTTLLSVVDNIKVKKQIKKWISHVEPRRINGINAYQDHYISKEPLSWNKELRLFLKKPKDNNFKKYTEKIKIITPVGLAAILTELITISGDYTLPDKRIAEIRKEMINHETNSPEYANLVDTIIITLVTILMYLRLDMKNNRKIHLLKNLLTALHQAYRPSRATAFAVALLSTLDSYISTELVYYLSERPNNFSKSTEQTDDHSENRNYTGTLILKESSNVDFHLGVSIIIKRSNKDKVFSKDIPGVMPRLYSLLNLTAKHSSTYIDNLRILFEEIGYRVGIMHKSYLQTLLESEITSIPPHAAIILQKIIATMENIKKMPTDLPHTFDAVFFKNILESIRKCVEDNNSEECFNIIYENNGNSLFKKLKDYFCFNYFAFETFILSSTNKSFSEKLNNNEINSTPKSTKNDKCPVSKQPTIVIKNRDSAQEITKVQGLMTKNTESLINEFICNARRHYKNNSLTDEHKINIFVQLLEIPKSTMGKFVAIEITNTYIHNEKVKKEYIATVHHLKFEEQGGKVIIPEQPIADLYTVKIILPTLNSIQRG</sequence>
<reference evidence="2" key="1">
    <citation type="submission" date="2016-10" db="EMBL/GenBank/DDBJ databases">
        <authorList>
            <person name="Varghese N."/>
            <person name="Submissions S."/>
        </authorList>
    </citation>
    <scope>NUCLEOTIDE SEQUENCE [LARGE SCALE GENOMIC DNA]</scope>
    <source>
        <strain evidence="2">DSM 16995</strain>
    </source>
</reference>
<accession>A0A1G9EQ76</accession>